<dbReference type="PANTHER" id="PTHR13939:SF0">
    <property type="entry name" value="NMN AMIDOHYDROLASE-LIKE PROTEIN YFAY"/>
    <property type="match status" value="1"/>
</dbReference>
<dbReference type="InterPro" id="IPR050101">
    <property type="entry name" value="CinA"/>
</dbReference>
<evidence type="ECO:0000313" key="1">
    <source>
        <dbReference type="EMBL" id="QGO05350.1"/>
    </source>
</evidence>
<protein>
    <submittedName>
        <fullName evidence="1">NMN amidohydrolase-like protein YfaY</fullName>
    </submittedName>
</protein>
<dbReference type="Gene3D" id="3.40.980.10">
    <property type="entry name" value="MoaB/Mog-like domain"/>
    <property type="match status" value="1"/>
</dbReference>
<dbReference type="InterPro" id="IPR001453">
    <property type="entry name" value="MoaB/Mog_dom"/>
</dbReference>
<keyword evidence="2" id="KW-1185">Reference proteome</keyword>
<dbReference type="InterPro" id="IPR036425">
    <property type="entry name" value="MoaB/Mog-like_dom_sf"/>
</dbReference>
<dbReference type="PANTHER" id="PTHR13939">
    <property type="entry name" value="NICOTINAMIDE-NUCLEOTIDE AMIDOHYDROLASE PNCC"/>
    <property type="match status" value="1"/>
</dbReference>
<name>A0A9Q6LTH2_PISSA</name>
<dbReference type="Pfam" id="PF00994">
    <property type="entry name" value="MoCF_biosynth"/>
    <property type="match status" value="1"/>
</dbReference>
<dbReference type="SMART" id="SM00852">
    <property type="entry name" value="MoCF_biosynth"/>
    <property type="match status" value="1"/>
</dbReference>
<dbReference type="SUPFAM" id="SSF53218">
    <property type="entry name" value="Molybdenum cofactor biosynthesis proteins"/>
    <property type="match status" value="1"/>
</dbReference>
<proteinExistence type="predicted"/>
<gene>
    <name evidence="1" type="primary">yfaY</name>
    <name evidence="1" type="ORF">Psal009_01238</name>
</gene>
<dbReference type="GeneID" id="66741630"/>
<dbReference type="EMBL" id="CP038908">
    <property type="protein sequence ID" value="QGO05350.1"/>
    <property type="molecule type" value="Genomic_DNA"/>
</dbReference>
<reference evidence="1 2" key="1">
    <citation type="submission" date="2019-04" db="EMBL/GenBank/DDBJ databases">
        <title>Complete genome sequencing of Piscirickettsia salmonis strain Psal-009.</title>
        <authorList>
            <person name="Schober I."/>
            <person name="Bunk B."/>
            <person name="Sproer C."/>
            <person name="Carril G.P."/>
            <person name="Riedel T."/>
            <person name="Flores-Herrera P.A."/>
            <person name="Nourdin-Galindo G."/>
            <person name="Marshall S.H."/>
            <person name="Overmann J."/>
        </authorList>
    </citation>
    <scope>NUCLEOTIDE SEQUENCE [LARGE SCALE GENOMIC DNA]</scope>
    <source>
        <strain evidence="1 2">Psal-009</strain>
    </source>
</reference>
<organism evidence="1 2">
    <name type="scientific">Piscirickettsia salmonis</name>
    <dbReference type="NCBI Taxonomy" id="1238"/>
    <lineage>
        <taxon>Bacteria</taxon>
        <taxon>Pseudomonadati</taxon>
        <taxon>Pseudomonadota</taxon>
        <taxon>Gammaproteobacteria</taxon>
        <taxon>Thiotrichales</taxon>
        <taxon>Piscirickettsiaceae</taxon>
        <taxon>Piscirickettsia</taxon>
    </lineage>
</organism>
<dbReference type="AlphaFoldDB" id="A0A9Q6LTH2"/>
<dbReference type="RefSeq" id="WP_032126554.1">
    <property type="nucleotide sequence ID" value="NZ_CP012413.1"/>
</dbReference>
<sequence length="361" mass="40392">MKRVAILATGDEIINGDLVNTNGQIIAQRLFEHGITPGQQMTAADNQLEIHQSLITLAKQHDVIIIIGGLGPTSDDLTRFAIGDFCGQELIFNEQSWQRVLAVGKKLNIHMHESNRQQAYFPKTASIIANPYGSADACIVKHGNLSVIMLPGPPRECLPIFDQDILPYLLELNLAEPSKLYRWRLLGIPEAEIAANVTDIVTPFGYSAGFRAHFPYIEVKLLCKNPADLNTTCHTQLETLFAPYLASRSEQSCKELLINHLVNHKISLIIDDNASFGYLHSQLLTPHSYPWLNPAETTQTLNIKLSGLNEFWQSEPYGRTTINISINDEQCYQQSIPLRGQATLSAFVEYSCWVILKHLMT</sequence>
<dbReference type="CDD" id="cd00885">
    <property type="entry name" value="cinA"/>
    <property type="match status" value="1"/>
</dbReference>
<accession>A0A9Q6LTH2</accession>
<dbReference type="Proteomes" id="UP000422232">
    <property type="component" value="Chromosome"/>
</dbReference>
<evidence type="ECO:0000313" key="2">
    <source>
        <dbReference type="Proteomes" id="UP000422232"/>
    </source>
</evidence>